<organism evidence="1 2">
    <name type="scientific">Candidatus Acidiferrum panamense</name>
    <dbReference type="NCBI Taxonomy" id="2741543"/>
    <lineage>
        <taxon>Bacteria</taxon>
        <taxon>Pseudomonadati</taxon>
        <taxon>Acidobacteriota</taxon>
        <taxon>Terriglobia</taxon>
        <taxon>Candidatus Acidiferrales</taxon>
        <taxon>Candidatus Acidiferrum</taxon>
    </lineage>
</organism>
<dbReference type="AlphaFoldDB" id="A0A7V8NRG9"/>
<evidence type="ECO:0000313" key="2">
    <source>
        <dbReference type="Proteomes" id="UP000567293"/>
    </source>
</evidence>
<evidence type="ECO:0000313" key="1">
    <source>
        <dbReference type="EMBL" id="MBA0086194.1"/>
    </source>
</evidence>
<reference evidence="1" key="1">
    <citation type="submission" date="2020-06" db="EMBL/GenBank/DDBJ databases">
        <title>Legume-microbial interactions unlock mineral nutrients during tropical forest succession.</title>
        <authorList>
            <person name="Epihov D.Z."/>
        </authorList>
    </citation>
    <scope>NUCLEOTIDE SEQUENCE [LARGE SCALE GENOMIC DNA]</scope>
    <source>
        <strain evidence="1">Pan2503</strain>
    </source>
</reference>
<protein>
    <submittedName>
        <fullName evidence="1">Uncharacterized protein</fullName>
    </submittedName>
</protein>
<keyword evidence="2" id="KW-1185">Reference proteome</keyword>
<name>A0A7V8NRG9_9BACT</name>
<proteinExistence type="predicted"/>
<gene>
    <name evidence="1" type="ORF">HRJ53_14500</name>
</gene>
<dbReference type="Proteomes" id="UP000567293">
    <property type="component" value="Unassembled WGS sequence"/>
</dbReference>
<sequence>MKACDNCGARDASLMWEGYVTPLPDVAPTHHEWQELWLCRDCQNEREVLKHYHLDEKGGASDG</sequence>
<comment type="caution">
    <text evidence="1">The sequence shown here is derived from an EMBL/GenBank/DDBJ whole genome shotgun (WGS) entry which is preliminary data.</text>
</comment>
<accession>A0A7V8NRG9</accession>
<dbReference type="EMBL" id="JACDQQ010001393">
    <property type="protein sequence ID" value="MBA0086194.1"/>
    <property type="molecule type" value="Genomic_DNA"/>
</dbReference>